<dbReference type="Gene3D" id="3.30.360.10">
    <property type="entry name" value="Dihydrodipicolinate Reductase, domain 2"/>
    <property type="match status" value="1"/>
</dbReference>
<evidence type="ECO:0000313" key="4">
    <source>
        <dbReference type="EMBL" id="NNF07878.1"/>
    </source>
</evidence>
<gene>
    <name evidence="4" type="ORF">HKN21_14030</name>
</gene>
<evidence type="ECO:0000313" key="5">
    <source>
        <dbReference type="Proteomes" id="UP000547674"/>
    </source>
</evidence>
<dbReference type="SUPFAM" id="SSF51735">
    <property type="entry name" value="NAD(P)-binding Rossmann-fold domains"/>
    <property type="match status" value="1"/>
</dbReference>
<dbReference type="InterPro" id="IPR050463">
    <property type="entry name" value="Gfo/Idh/MocA_oxidrdct_glycsds"/>
</dbReference>
<dbReference type="SUPFAM" id="SSF55347">
    <property type="entry name" value="Glyceraldehyde-3-phosphate dehydrogenase-like, C-terminal domain"/>
    <property type="match status" value="1"/>
</dbReference>
<dbReference type="Pfam" id="PF01408">
    <property type="entry name" value="GFO_IDH_MocA"/>
    <property type="match status" value="1"/>
</dbReference>
<organism evidence="4 5">
    <name type="scientific">Eiseniibacteriota bacterium</name>
    <dbReference type="NCBI Taxonomy" id="2212470"/>
    <lineage>
        <taxon>Bacteria</taxon>
        <taxon>Candidatus Eiseniibacteriota</taxon>
    </lineage>
</organism>
<proteinExistence type="predicted"/>
<reference evidence="4 5" key="1">
    <citation type="submission" date="2020-03" db="EMBL/GenBank/DDBJ databases">
        <title>Metabolic flexibility allows generalist bacteria to become dominant in a frequently disturbed ecosystem.</title>
        <authorList>
            <person name="Chen Y.-J."/>
            <person name="Leung P.M."/>
            <person name="Bay S.K."/>
            <person name="Hugenholtz P."/>
            <person name="Kessler A.J."/>
            <person name="Shelley G."/>
            <person name="Waite D.W."/>
            <person name="Cook P.L."/>
            <person name="Greening C."/>
        </authorList>
    </citation>
    <scope>NUCLEOTIDE SEQUENCE [LARGE SCALE GENOMIC DNA]</scope>
    <source>
        <strain evidence="4">SS_bin_28</strain>
    </source>
</reference>
<feature type="domain" description="Gfo/Idh/MocA-like oxidoreductase N-terminal" evidence="2">
    <location>
        <begin position="6"/>
        <end position="111"/>
    </location>
</feature>
<evidence type="ECO:0000256" key="1">
    <source>
        <dbReference type="ARBA" id="ARBA00023002"/>
    </source>
</evidence>
<dbReference type="GO" id="GO:0000166">
    <property type="term" value="F:nucleotide binding"/>
    <property type="evidence" value="ECO:0007669"/>
    <property type="project" value="InterPro"/>
</dbReference>
<dbReference type="AlphaFoldDB" id="A0A7Y2E9U1"/>
<dbReference type="InterPro" id="IPR000683">
    <property type="entry name" value="Gfo/Idh/MocA-like_OxRdtase_N"/>
</dbReference>
<dbReference type="GO" id="GO:0016491">
    <property type="term" value="F:oxidoreductase activity"/>
    <property type="evidence" value="ECO:0007669"/>
    <property type="project" value="UniProtKB-KW"/>
</dbReference>
<dbReference type="InterPro" id="IPR055170">
    <property type="entry name" value="GFO_IDH_MocA-like_dom"/>
</dbReference>
<dbReference type="InterPro" id="IPR036291">
    <property type="entry name" value="NAD(P)-bd_dom_sf"/>
</dbReference>
<feature type="domain" description="GFO/IDH/MocA-like oxidoreductase" evidence="3">
    <location>
        <begin position="137"/>
        <end position="259"/>
    </location>
</feature>
<accession>A0A7Y2E9U1</accession>
<dbReference type="Proteomes" id="UP000547674">
    <property type="component" value="Unassembled WGS sequence"/>
</dbReference>
<dbReference type="EMBL" id="JABDJR010000563">
    <property type="protein sequence ID" value="NNF07878.1"/>
    <property type="molecule type" value="Genomic_DNA"/>
</dbReference>
<name>A0A7Y2E9U1_UNCEI</name>
<evidence type="ECO:0000259" key="2">
    <source>
        <dbReference type="Pfam" id="PF01408"/>
    </source>
</evidence>
<dbReference type="Gene3D" id="3.40.50.720">
    <property type="entry name" value="NAD(P)-binding Rossmann-like Domain"/>
    <property type="match status" value="1"/>
</dbReference>
<protein>
    <submittedName>
        <fullName evidence="4">Gfo/Idh/MocA family oxidoreductase</fullName>
    </submittedName>
</protein>
<dbReference type="PANTHER" id="PTHR43818">
    <property type="entry name" value="BCDNA.GH03377"/>
    <property type="match status" value="1"/>
</dbReference>
<evidence type="ECO:0000259" key="3">
    <source>
        <dbReference type="Pfam" id="PF22725"/>
    </source>
</evidence>
<dbReference type="Pfam" id="PF22725">
    <property type="entry name" value="GFO_IDH_MocA_C3"/>
    <property type="match status" value="1"/>
</dbReference>
<sequence>MAKIYRVLVIGTGFATRVQIPVLLKHPRFEVTAVCSRNPERAATVAEEFNTPHHGTDYKALMEHVDLVSVVSEVAEHRDQAVAALQAGKHLLLEKPAAASVQETQEILDAQTSTVGAINHEFRYQPDIQRLKREWDRLGDLRFIEVKKTYSFWADPEAATYGWLSQKERGGGLLGAIGSHLVDMVRYLTGREVVDAKGLAWTMVDRRKDKNKESQVVTADDSTSFVLTLDGKVRARVETSASLWWQEDLVRVYGSKGTASLYGDGVVHFREAEGEEVALEHDAQDELPWEDPDMRKPLFHVLLDRLAARCDGQEVPDLATLEDGLRTLEVLEAIRKQSESTA</sequence>
<keyword evidence="1" id="KW-0560">Oxidoreductase</keyword>
<dbReference type="PANTHER" id="PTHR43818:SF11">
    <property type="entry name" value="BCDNA.GH03377"/>
    <property type="match status" value="1"/>
</dbReference>
<comment type="caution">
    <text evidence="4">The sequence shown here is derived from an EMBL/GenBank/DDBJ whole genome shotgun (WGS) entry which is preliminary data.</text>
</comment>